<dbReference type="PIRSF" id="PIRSF039085">
    <property type="entry name" value="ABC_ATPase_HisP"/>
    <property type="match status" value="1"/>
</dbReference>
<dbReference type="PROSITE" id="PS00211">
    <property type="entry name" value="ABC_TRANSPORTER_1"/>
    <property type="match status" value="1"/>
</dbReference>
<dbReference type="PANTHER" id="PTHR43166:SF35">
    <property type="entry name" value="L-CYSTINE IMPORT ATP-BINDING PROTEIN TCYN"/>
    <property type="match status" value="1"/>
</dbReference>
<evidence type="ECO:0000259" key="8">
    <source>
        <dbReference type="PROSITE" id="PS50893"/>
    </source>
</evidence>
<reference evidence="10" key="1">
    <citation type="submission" date="2017-01" db="EMBL/GenBank/DDBJ databases">
        <authorList>
            <person name="Brunel B."/>
        </authorList>
    </citation>
    <scope>NUCLEOTIDE SEQUENCE [LARGE SCALE GENOMIC DNA]</scope>
</reference>
<evidence type="ECO:0000256" key="7">
    <source>
        <dbReference type="ARBA" id="ARBA00023136"/>
    </source>
</evidence>
<evidence type="ECO:0000256" key="1">
    <source>
        <dbReference type="ARBA" id="ARBA00004202"/>
    </source>
</evidence>
<evidence type="ECO:0000313" key="10">
    <source>
        <dbReference type="Proteomes" id="UP000188388"/>
    </source>
</evidence>
<dbReference type="SMART" id="SM00382">
    <property type="entry name" value="AAA"/>
    <property type="match status" value="1"/>
</dbReference>
<gene>
    <name evidence="9" type="primary">yecC</name>
    <name evidence="9" type="ORF">BQ8794_150058</name>
</gene>
<evidence type="ECO:0000313" key="9">
    <source>
        <dbReference type="EMBL" id="SIT54376.1"/>
    </source>
</evidence>
<dbReference type="SUPFAM" id="SSF52540">
    <property type="entry name" value="P-loop containing nucleoside triphosphate hydrolases"/>
    <property type="match status" value="1"/>
</dbReference>
<keyword evidence="6 9" id="KW-0067">ATP-binding</keyword>
<evidence type="ECO:0000256" key="3">
    <source>
        <dbReference type="ARBA" id="ARBA00022448"/>
    </source>
</evidence>
<dbReference type="PROSITE" id="PS50893">
    <property type="entry name" value="ABC_TRANSPORTER_2"/>
    <property type="match status" value="1"/>
</dbReference>
<comment type="similarity">
    <text evidence="2">Belongs to the ABC transporter superfamily.</text>
</comment>
<feature type="domain" description="ABC transporter" evidence="8">
    <location>
        <begin position="2"/>
        <end position="242"/>
    </location>
</feature>
<organism evidence="9 10">
    <name type="scientific">Mesorhizobium prunaredense</name>
    <dbReference type="NCBI Taxonomy" id="1631249"/>
    <lineage>
        <taxon>Bacteria</taxon>
        <taxon>Pseudomonadati</taxon>
        <taxon>Pseudomonadota</taxon>
        <taxon>Alphaproteobacteria</taxon>
        <taxon>Hyphomicrobiales</taxon>
        <taxon>Phyllobacteriaceae</taxon>
        <taxon>Mesorhizobium</taxon>
    </lineage>
</organism>
<dbReference type="InterPro" id="IPR027417">
    <property type="entry name" value="P-loop_NTPase"/>
</dbReference>
<dbReference type="GO" id="GO:0016887">
    <property type="term" value="F:ATP hydrolysis activity"/>
    <property type="evidence" value="ECO:0007669"/>
    <property type="project" value="InterPro"/>
</dbReference>
<evidence type="ECO:0000256" key="6">
    <source>
        <dbReference type="ARBA" id="ARBA00022840"/>
    </source>
</evidence>
<dbReference type="GO" id="GO:0005524">
    <property type="term" value="F:ATP binding"/>
    <property type="evidence" value="ECO:0007669"/>
    <property type="project" value="UniProtKB-KW"/>
</dbReference>
<dbReference type="PANTHER" id="PTHR43166">
    <property type="entry name" value="AMINO ACID IMPORT ATP-BINDING PROTEIN"/>
    <property type="match status" value="1"/>
</dbReference>
<sequence length="257" mass="27534">MIGLTNIEKRFGDNLVLKGVTVTIEEGSVTALVGPSGGGKSTLLRCINLLEIPTSGTVRIGDDALEFHPGGKVPGRAIQRLRLQTGMVFQNFQLFPHRTAIENVMEGLVTVLKWPTARARERALALLEKVGMAHKADAWPATLSGGQQQRVAIARALAPSPKVLLCDEPTSALDPELAQEVVDVLGQLASEGTTMVMATHDLRLASKIAQEVVFLDAGSVVEKGPAAVLFSNPERQRTKRFIATLKQEAEKEAGGEV</sequence>
<evidence type="ECO:0000256" key="4">
    <source>
        <dbReference type="ARBA" id="ARBA00022475"/>
    </source>
</evidence>
<dbReference type="EMBL" id="FTPD01000007">
    <property type="protein sequence ID" value="SIT54376.1"/>
    <property type="molecule type" value="Genomic_DNA"/>
</dbReference>
<dbReference type="InterPro" id="IPR017871">
    <property type="entry name" value="ABC_transporter-like_CS"/>
</dbReference>
<comment type="subcellular location">
    <subcellularLocation>
        <location evidence="1">Cell membrane</location>
        <topology evidence="1">Peripheral membrane protein</topology>
    </subcellularLocation>
</comment>
<keyword evidence="3" id="KW-0813">Transport</keyword>
<keyword evidence="5" id="KW-0547">Nucleotide-binding</keyword>
<accession>A0A1R3V6G7</accession>
<dbReference type="GO" id="GO:0005886">
    <property type="term" value="C:plasma membrane"/>
    <property type="evidence" value="ECO:0007669"/>
    <property type="project" value="UniProtKB-SubCell"/>
</dbReference>
<dbReference type="InterPro" id="IPR003593">
    <property type="entry name" value="AAA+_ATPase"/>
</dbReference>
<dbReference type="GO" id="GO:0015424">
    <property type="term" value="F:ABC-type amino acid transporter activity"/>
    <property type="evidence" value="ECO:0007669"/>
    <property type="project" value="InterPro"/>
</dbReference>
<dbReference type="InterPro" id="IPR003439">
    <property type="entry name" value="ABC_transporter-like_ATP-bd"/>
</dbReference>
<keyword evidence="7" id="KW-0472">Membrane</keyword>
<dbReference type="Gene3D" id="3.40.50.300">
    <property type="entry name" value="P-loop containing nucleotide triphosphate hydrolases"/>
    <property type="match status" value="1"/>
</dbReference>
<evidence type="ECO:0000256" key="5">
    <source>
        <dbReference type="ARBA" id="ARBA00022741"/>
    </source>
</evidence>
<keyword evidence="10" id="KW-1185">Reference proteome</keyword>
<dbReference type="RefSeq" id="WP_077375393.1">
    <property type="nucleotide sequence ID" value="NZ_FTPD01000007.1"/>
</dbReference>
<dbReference type="Pfam" id="PF00005">
    <property type="entry name" value="ABC_tran"/>
    <property type="match status" value="1"/>
</dbReference>
<name>A0A1R3V6G7_9HYPH</name>
<dbReference type="Proteomes" id="UP000188388">
    <property type="component" value="Unassembled WGS sequence"/>
</dbReference>
<proteinExistence type="inferred from homology"/>
<protein>
    <submittedName>
        <fullName evidence="9">Putative transporter subunit: ATP-binding component of ABC superfamily transporter</fullName>
    </submittedName>
</protein>
<dbReference type="AlphaFoldDB" id="A0A1R3V6G7"/>
<keyword evidence="4" id="KW-1003">Cell membrane</keyword>
<evidence type="ECO:0000256" key="2">
    <source>
        <dbReference type="ARBA" id="ARBA00005417"/>
    </source>
</evidence>
<dbReference type="InterPro" id="IPR030679">
    <property type="entry name" value="ABC_ATPase_HisP-typ"/>
</dbReference>
<dbReference type="InterPro" id="IPR050086">
    <property type="entry name" value="MetN_ABC_transporter-like"/>
</dbReference>
<dbReference type="STRING" id="1631249.BQ8794_150058"/>